<name>A0A9P6KG02_9FUNG</name>
<organism evidence="3 4">
    <name type="scientific">Lunasporangiospora selenospora</name>
    <dbReference type="NCBI Taxonomy" id="979761"/>
    <lineage>
        <taxon>Eukaryota</taxon>
        <taxon>Fungi</taxon>
        <taxon>Fungi incertae sedis</taxon>
        <taxon>Mucoromycota</taxon>
        <taxon>Mortierellomycotina</taxon>
        <taxon>Mortierellomycetes</taxon>
        <taxon>Mortierellales</taxon>
        <taxon>Mortierellaceae</taxon>
        <taxon>Lunasporangiospora</taxon>
    </lineage>
</organism>
<gene>
    <name evidence="3" type="ORF">BGW38_009829</name>
</gene>
<accession>A0A9P6KG02</accession>
<evidence type="ECO:0000313" key="3">
    <source>
        <dbReference type="EMBL" id="KAF9583285.1"/>
    </source>
</evidence>
<proteinExistence type="predicted"/>
<feature type="signal peptide" evidence="2">
    <location>
        <begin position="1"/>
        <end position="20"/>
    </location>
</feature>
<reference evidence="3" key="1">
    <citation type="journal article" date="2020" name="Fungal Divers.">
        <title>Resolving the Mortierellaceae phylogeny through synthesis of multi-gene phylogenetics and phylogenomics.</title>
        <authorList>
            <person name="Vandepol N."/>
            <person name="Liber J."/>
            <person name="Desiro A."/>
            <person name="Na H."/>
            <person name="Kennedy M."/>
            <person name="Barry K."/>
            <person name="Grigoriev I.V."/>
            <person name="Miller A.N."/>
            <person name="O'Donnell K."/>
            <person name="Stajich J.E."/>
            <person name="Bonito G."/>
        </authorList>
    </citation>
    <scope>NUCLEOTIDE SEQUENCE</scope>
    <source>
        <strain evidence="3">KOD1015</strain>
    </source>
</reference>
<comment type="caution">
    <text evidence="3">The sequence shown here is derived from an EMBL/GenBank/DDBJ whole genome shotgun (WGS) entry which is preliminary data.</text>
</comment>
<feature type="compositionally biased region" description="Low complexity" evidence="1">
    <location>
        <begin position="215"/>
        <end position="236"/>
    </location>
</feature>
<evidence type="ECO:0000256" key="1">
    <source>
        <dbReference type="SAM" id="MobiDB-lite"/>
    </source>
</evidence>
<dbReference type="Proteomes" id="UP000780801">
    <property type="component" value="Unassembled WGS sequence"/>
</dbReference>
<feature type="chain" id="PRO_5040406161" evidence="2">
    <location>
        <begin position="21"/>
        <end position="271"/>
    </location>
</feature>
<protein>
    <submittedName>
        <fullName evidence="3">Uncharacterized protein</fullName>
    </submittedName>
</protein>
<dbReference type="EMBL" id="JAABOA010000748">
    <property type="protein sequence ID" value="KAF9583285.1"/>
    <property type="molecule type" value="Genomic_DNA"/>
</dbReference>
<evidence type="ECO:0000256" key="2">
    <source>
        <dbReference type="SAM" id="SignalP"/>
    </source>
</evidence>
<feature type="region of interest" description="Disordered" evidence="1">
    <location>
        <begin position="213"/>
        <end position="243"/>
    </location>
</feature>
<keyword evidence="4" id="KW-1185">Reference proteome</keyword>
<dbReference type="AlphaFoldDB" id="A0A9P6KG02"/>
<evidence type="ECO:0000313" key="4">
    <source>
        <dbReference type="Proteomes" id="UP000780801"/>
    </source>
</evidence>
<sequence>MKFLLFSAISLLLIASQAEALNLFDKCIDSLSALYFNPGLNECLPIQKLTSFSLDSITPKYINDMTAMICSRPACSQSTLSLLQETAENCLGSDPATRRLIQDAVSLYPSFREGTCQRAPPGPGQTTQGALCATIIAEGMAKQGQYSFDISKFTSEEGYKAYLNSIPLEVFCSDCHKVTTAPVMKYIQENQSSLGPETQMWARVTEADFKAKYQPTTAPSGTTPPTGTPSGSTTTPQNQMSQAIPKVAVDSRSVAIWAIGVVAWVATLVPL</sequence>
<keyword evidence="2" id="KW-0732">Signal</keyword>